<feature type="signal peptide" evidence="1">
    <location>
        <begin position="1"/>
        <end position="19"/>
    </location>
</feature>
<comment type="caution">
    <text evidence="3">The sequence shown here is derived from an EMBL/GenBank/DDBJ whole genome shotgun (WGS) entry which is preliminary data.</text>
</comment>
<dbReference type="Pfam" id="PF03067">
    <property type="entry name" value="LPMO_10"/>
    <property type="match status" value="1"/>
</dbReference>
<sequence length="237" mass="26089">MEFHLIVLMVLGTASVVLSHGMMLNPPSRNSAWRFGFDNPTNYNDNEQFCGGFSRMMANGGKCGVCGDPWDEAMPRTHERGGRFSRAGITATYSSGQVVPVTINLSTNHMGYYEFRLCNNNNPSAPDSQRCMDKQVLHLADGSGTRFKVDSDLKGEHTVNVRLPRGLSCMACVMQWTYTAGNNWGWCGDGTGALGCGPQERFVNCADVRILSKAEIKRGNVNKNDYSNNPFIKGNDI</sequence>
<gene>
    <name evidence="3" type="ORF">MNOR_LOCUS36368</name>
</gene>
<organism evidence="3 4">
    <name type="scientific">Meganyctiphanes norvegica</name>
    <name type="common">Northern krill</name>
    <name type="synonym">Thysanopoda norvegica</name>
    <dbReference type="NCBI Taxonomy" id="48144"/>
    <lineage>
        <taxon>Eukaryota</taxon>
        <taxon>Metazoa</taxon>
        <taxon>Ecdysozoa</taxon>
        <taxon>Arthropoda</taxon>
        <taxon>Crustacea</taxon>
        <taxon>Multicrustacea</taxon>
        <taxon>Malacostraca</taxon>
        <taxon>Eumalacostraca</taxon>
        <taxon>Eucarida</taxon>
        <taxon>Euphausiacea</taxon>
        <taxon>Euphausiidae</taxon>
        <taxon>Meganyctiphanes</taxon>
    </lineage>
</organism>
<feature type="chain" id="PRO_5043943243" description="Chitin-binding type-4 domain-containing protein" evidence="1">
    <location>
        <begin position="20"/>
        <end position="237"/>
    </location>
</feature>
<evidence type="ECO:0000313" key="3">
    <source>
        <dbReference type="EMBL" id="CAL4189253.1"/>
    </source>
</evidence>
<dbReference type="PANTHER" id="PTHR21113">
    <property type="entry name" value="AGAP001705-PA"/>
    <property type="match status" value="1"/>
</dbReference>
<proteinExistence type="predicted"/>
<accession>A0AAV2SGB0</accession>
<evidence type="ECO:0000313" key="4">
    <source>
        <dbReference type="Proteomes" id="UP001497623"/>
    </source>
</evidence>
<protein>
    <recommendedName>
        <fullName evidence="2">Chitin-binding type-4 domain-containing protein</fullName>
    </recommendedName>
</protein>
<reference evidence="3 4" key="1">
    <citation type="submission" date="2024-05" db="EMBL/GenBank/DDBJ databases">
        <authorList>
            <person name="Wallberg A."/>
        </authorList>
    </citation>
    <scope>NUCLEOTIDE SEQUENCE [LARGE SCALE GENOMIC DNA]</scope>
</reference>
<keyword evidence="1" id="KW-0732">Signal</keyword>
<keyword evidence="4" id="KW-1185">Reference proteome</keyword>
<feature type="domain" description="Chitin-binding type-4" evidence="2">
    <location>
        <begin position="20"/>
        <end position="208"/>
    </location>
</feature>
<dbReference type="PANTHER" id="PTHR21113:SF4">
    <property type="entry name" value="CHITIN-BINDING TYPE-4 DOMAIN-CONTAINING PROTEIN"/>
    <property type="match status" value="1"/>
</dbReference>
<dbReference type="Proteomes" id="UP001497623">
    <property type="component" value="Unassembled WGS sequence"/>
</dbReference>
<dbReference type="AlphaFoldDB" id="A0AAV2SGB0"/>
<evidence type="ECO:0000256" key="1">
    <source>
        <dbReference type="SAM" id="SignalP"/>
    </source>
</evidence>
<dbReference type="EMBL" id="CAXKWB010065914">
    <property type="protein sequence ID" value="CAL4189253.1"/>
    <property type="molecule type" value="Genomic_DNA"/>
</dbReference>
<evidence type="ECO:0000259" key="2">
    <source>
        <dbReference type="Pfam" id="PF03067"/>
    </source>
</evidence>
<name>A0AAV2SGB0_MEGNR</name>
<dbReference type="InterPro" id="IPR004302">
    <property type="entry name" value="Cellulose/chitin-bd_N"/>
</dbReference>